<reference evidence="3" key="1">
    <citation type="submission" date="2018-12" db="EMBL/GenBank/DDBJ databases">
        <authorList>
            <person name="Syme R.A."/>
            <person name="Farfan-Caceres L."/>
            <person name="Lichtenzveig J."/>
        </authorList>
    </citation>
    <scope>NUCLEOTIDE SEQUENCE</scope>
    <source>
        <strain evidence="3">Al4</strain>
    </source>
</reference>
<comment type="caution">
    <text evidence="3">The sequence shown here is derived from an EMBL/GenBank/DDBJ whole genome shotgun (WGS) entry which is preliminary data.</text>
</comment>
<gene>
    <name evidence="3" type="ORF">EKO04_010609</name>
</gene>
<feature type="domain" description="DUF7704" evidence="2">
    <location>
        <begin position="7"/>
        <end position="144"/>
    </location>
</feature>
<proteinExistence type="predicted"/>
<feature type="transmembrane region" description="Helical" evidence="1">
    <location>
        <begin position="56"/>
        <end position="75"/>
    </location>
</feature>
<organism evidence="3 4">
    <name type="scientific">Ascochyta lentis</name>
    <dbReference type="NCBI Taxonomy" id="205686"/>
    <lineage>
        <taxon>Eukaryota</taxon>
        <taxon>Fungi</taxon>
        <taxon>Dikarya</taxon>
        <taxon>Ascomycota</taxon>
        <taxon>Pezizomycotina</taxon>
        <taxon>Dothideomycetes</taxon>
        <taxon>Pleosporomycetidae</taxon>
        <taxon>Pleosporales</taxon>
        <taxon>Pleosporineae</taxon>
        <taxon>Didymellaceae</taxon>
        <taxon>Ascochyta</taxon>
    </lineage>
</organism>
<protein>
    <recommendedName>
        <fullName evidence="2">DUF7704 domain-containing protein</fullName>
    </recommendedName>
</protein>
<sequence length="153" mass="17110">MPRPYVHSFYRIWFTIVDPTVLFFTVLACIFSPATILETVAPPSIEPYRPLSHGPLLHQTAALFGFLGIMFAVLLRASPDPKVWKIVQGATLGVDLALLATFYNLLRSQNRLEFRAWSGVDWVNIGFTVWVGLIRVAYLSGVGGDREKKDKTG</sequence>
<dbReference type="PANTHER" id="PTHR37019:SF1">
    <property type="entry name" value="EXPERA DOMAIN-CONTAINING PROTEIN"/>
    <property type="match status" value="1"/>
</dbReference>
<feature type="transmembrane region" description="Helical" evidence="1">
    <location>
        <begin position="12"/>
        <end position="36"/>
    </location>
</feature>
<keyword evidence="4" id="KW-1185">Reference proteome</keyword>
<feature type="transmembrane region" description="Helical" evidence="1">
    <location>
        <begin position="122"/>
        <end position="141"/>
    </location>
</feature>
<feature type="transmembrane region" description="Helical" evidence="1">
    <location>
        <begin position="87"/>
        <end position="106"/>
    </location>
</feature>
<keyword evidence="1" id="KW-0472">Membrane</keyword>
<evidence type="ECO:0000259" key="2">
    <source>
        <dbReference type="Pfam" id="PF24803"/>
    </source>
</evidence>
<name>A0A8H7MDU7_9PLEO</name>
<dbReference type="Pfam" id="PF24803">
    <property type="entry name" value="DUF7704"/>
    <property type="match status" value="1"/>
</dbReference>
<dbReference type="PANTHER" id="PTHR37019">
    <property type="entry name" value="CHROMOSOME 1, WHOLE GENOME SHOTGUN SEQUENCE"/>
    <property type="match status" value="1"/>
</dbReference>
<keyword evidence="1" id="KW-1133">Transmembrane helix</keyword>
<reference evidence="3" key="2">
    <citation type="submission" date="2020-09" db="EMBL/GenBank/DDBJ databases">
        <title>Reference genome assembly for Australian Ascochyta lentis isolate Al4.</title>
        <authorList>
            <person name="Lee R.C."/>
            <person name="Farfan-Caceres L.M."/>
            <person name="Debler J.W."/>
            <person name="Williams A.H."/>
            <person name="Henares B.M."/>
        </authorList>
    </citation>
    <scope>NUCLEOTIDE SEQUENCE</scope>
    <source>
        <strain evidence="3">Al4</strain>
    </source>
</reference>
<evidence type="ECO:0000313" key="4">
    <source>
        <dbReference type="Proteomes" id="UP000651452"/>
    </source>
</evidence>
<dbReference type="PROSITE" id="PS51257">
    <property type="entry name" value="PROKAR_LIPOPROTEIN"/>
    <property type="match status" value="1"/>
</dbReference>
<dbReference type="OrthoDB" id="5313995at2759"/>
<keyword evidence="1" id="KW-0812">Transmembrane</keyword>
<evidence type="ECO:0000313" key="3">
    <source>
        <dbReference type="EMBL" id="KAF9691208.1"/>
    </source>
</evidence>
<accession>A0A8H7MDU7</accession>
<dbReference type="AlphaFoldDB" id="A0A8H7MDU7"/>
<evidence type="ECO:0000256" key="1">
    <source>
        <dbReference type="SAM" id="Phobius"/>
    </source>
</evidence>
<dbReference type="InterPro" id="IPR056121">
    <property type="entry name" value="DUF7704"/>
</dbReference>
<dbReference type="Proteomes" id="UP000651452">
    <property type="component" value="Unassembled WGS sequence"/>
</dbReference>
<dbReference type="EMBL" id="RZGK01000021">
    <property type="protein sequence ID" value="KAF9691208.1"/>
    <property type="molecule type" value="Genomic_DNA"/>
</dbReference>